<dbReference type="GO" id="GO:0004519">
    <property type="term" value="F:endonuclease activity"/>
    <property type="evidence" value="ECO:0007669"/>
    <property type="project" value="UniProtKB-KW"/>
</dbReference>
<accession>A0A840F7N2</accession>
<keyword evidence="1" id="KW-0255">Endonuclease</keyword>
<evidence type="ECO:0000313" key="1">
    <source>
        <dbReference type="EMBL" id="MBB4135537.1"/>
    </source>
</evidence>
<keyword evidence="1" id="KW-0540">Nuclease</keyword>
<proteinExistence type="predicted"/>
<dbReference type="EMBL" id="JACIFP010000001">
    <property type="protein sequence ID" value="MBB4135537.1"/>
    <property type="molecule type" value="Genomic_DNA"/>
</dbReference>
<reference evidence="1 2" key="1">
    <citation type="submission" date="2020-08" db="EMBL/GenBank/DDBJ databases">
        <title>Sequencing the genomes of 1000 actinobacteria strains.</title>
        <authorList>
            <person name="Klenk H.-P."/>
        </authorList>
    </citation>
    <scope>NUCLEOTIDE SEQUENCE [LARGE SCALE GENOMIC DNA]</scope>
    <source>
        <strain evidence="1 2">DSM 45298</strain>
    </source>
</reference>
<keyword evidence="2" id="KW-1185">Reference proteome</keyword>
<name>A0A840F7N2_9ACTN</name>
<gene>
    <name evidence="1" type="ORF">BKA16_002089</name>
</gene>
<comment type="caution">
    <text evidence="1">The sequence shown here is derived from an EMBL/GenBank/DDBJ whole genome shotgun (WGS) entry which is preliminary data.</text>
</comment>
<protein>
    <submittedName>
        <fullName evidence="1">Very-short-patch-repair endonuclease</fullName>
    </submittedName>
</protein>
<evidence type="ECO:0000313" key="2">
    <source>
        <dbReference type="Proteomes" id="UP000551501"/>
    </source>
</evidence>
<dbReference type="Gene3D" id="3.40.960.10">
    <property type="entry name" value="VSR Endonuclease"/>
    <property type="match status" value="1"/>
</dbReference>
<dbReference type="RefSeq" id="WP_246371717.1">
    <property type="nucleotide sequence ID" value="NZ_BAABHL010000065.1"/>
</dbReference>
<organism evidence="1 2">
    <name type="scientific">Gordonia humi</name>
    <dbReference type="NCBI Taxonomy" id="686429"/>
    <lineage>
        <taxon>Bacteria</taxon>
        <taxon>Bacillati</taxon>
        <taxon>Actinomycetota</taxon>
        <taxon>Actinomycetes</taxon>
        <taxon>Mycobacteriales</taxon>
        <taxon>Gordoniaceae</taxon>
        <taxon>Gordonia</taxon>
    </lineage>
</organism>
<keyword evidence="1" id="KW-0378">Hydrolase</keyword>
<sequence length="101" mass="11629">MIRSRLLTEQVKLDIQVTITGVGRVDLLVGDWLIIELDGWEFHGDKPHFNSDRTRMVDAQNLGYTDLPFTYEHVAFDDVATHRRIMTAIRNGAHRRPSQLA</sequence>
<dbReference type="Proteomes" id="UP000551501">
    <property type="component" value="Unassembled WGS sequence"/>
</dbReference>
<dbReference type="AlphaFoldDB" id="A0A840F7N2"/>